<dbReference type="OrthoDB" id="9809206at2"/>
<comment type="subunit">
    <text evidence="7">Homoheptamer.</text>
</comment>
<dbReference type="SUPFAM" id="SSF50182">
    <property type="entry name" value="Sm-like ribonucleoproteins"/>
    <property type="match status" value="1"/>
</dbReference>
<dbReference type="InterPro" id="IPR008910">
    <property type="entry name" value="MSC_TM_helix"/>
</dbReference>
<feature type="domain" description="Mechanosensitive ion channel transmembrane helices 2/3" evidence="10">
    <location>
        <begin position="65"/>
        <end position="105"/>
    </location>
</feature>
<feature type="transmembrane region" description="Helical" evidence="7">
    <location>
        <begin position="89"/>
        <end position="120"/>
    </location>
</feature>
<evidence type="ECO:0000256" key="2">
    <source>
        <dbReference type="ARBA" id="ARBA00008017"/>
    </source>
</evidence>
<dbReference type="RefSeq" id="WP_147891316.1">
    <property type="nucleotide sequence ID" value="NZ_VRTS01000003.1"/>
</dbReference>
<evidence type="ECO:0000256" key="5">
    <source>
        <dbReference type="ARBA" id="ARBA00022989"/>
    </source>
</evidence>
<keyword evidence="4 7" id="KW-0812">Transmembrane</keyword>
<evidence type="ECO:0000256" key="6">
    <source>
        <dbReference type="ARBA" id="ARBA00023136"/>
    </source>
</evidence>
<keyword evidence="7" id="KW-0997">Cell inner membrane</keyword>
<dbReference type="AlphaFoldDB" id="A0A5C8KYZ9"/>
<keyword evidence="7" id="KW-0813">Transport</keyword>
<dbReference type="PANTHER" id="PTHR30221:SF1">
    <property type="entry name" value="SMALL-CONDUCTANCE MECHANOSENSITIVE CHANNEL"/>
    <property type="match status" value="1"/>
</dbReference>
<comment type="similarity">
    <text evidence="2 7">Belongs to the MscS (TC 1.A.23) family.</text>
</comment>
<dbReference type="Pfam" id="PF21082">
    <property type="entry name" value="MS_channel_3rd"/>
    <property type="match status" value="1"/>
</dbReference>
<feature type="transmembrane region" description="Helical" evidence="7">
    <location>
        <begin position="61"/>
        <end position="83"/>
    </location>
</feature>
<reference evidence="11 12" key="1">
    <citation type="submission" date="2019-08" db="EMBL/GenBank/DDBJ databases">
        <authorList>
            <person name="Karlyshev A.V."/>
        </authorList>
    </citation>
    <scope>NUCLEOTIDE SEQUENCE [LARGE SCALE GENOMIC DNA]</scope>
    <source>
        <strain evidence="11 12">Alg18-2.2</strain>
    </source>
</reference>
<dbReference type="InterPro" id="IPR045275">
    <property type="entry name" value="MscS_archaea/bacteria_type"/>
</dbReference>
<dbReference type="Pfam" id="PF05552">
    <property type="entry name" value="MS_channel_1st_1"/>
    <property type="match status" value="1"/>
</dbReference>
<evidence type="ECO:0000313" key="11">
    <source>
        <dbReference type="EMBL" id="TXK64505.1"/>
    </source>
</evidence>
<sequence>MNQFTEYFAEVDWGTLMAVWGMRVVSAVLVLLLGLWLARLVTRLASGALTRAHFDTMLVSFLRRILYAAALVIVFVTVLAQLGVQTTSLLAVIGAAGLAIGLALQGSLANIAAGIMLIALRPFRIGDTVEVAGQTGVVEQVLVFHTVIKSFSNHEIILPNAQITSAPIVNFTALGQRRIEVPVGISYDADIRAAREVLVGLAKAHEKVLEDPAPSVMVNGLGDNSVDLTLRAFVETPDWAGTRSDLIEATHRELGKAGIGIPYPQRDVHLRFPDGVKLEDKRKTEASEARANAS</sequence>
<keyword evidence="6 7" id="KW-0472">Membrane</keyword>
<dbReference type="EMBL" id="VRTS01000003">
    <property type="protein sequence ID" value="TXK64505.1"/>
    <property type="molecule type" value="Genomic_DNA"/>
</dbReference>
<accession>A0A5C8KYZ9</accession>
<comment type="caution">
    <text evidence="11">The sequence shown here is derived from an EMBL/GenBank/DDBJ whole genome shotgun (WGS) entry which is preliminary data.</text>
</comment>
<evidence type="ECO:0000256" key="7">
    <source>
        <dbReference type="RuleBase" id="RU369025"/>
    </source>
</evidence>
<keyword evidence="12" id="KW-1185">Reference proteome</keyword>
<evidence type="ECO:0000259" key="8">
    <source>
        <dbReference type="Pfam" id="PF00924"/>
    </source>
</evidence>
<evidence type="ECO:0000256" key="1">
    <source>
        <dbReference type="ARBA" id="ARBA00004651"/>
    </source>
</evidence>
<dbReference type="InterPro" id="IPR011014">
    <property type="entry name" value="MscS_channel_TM-2"/>
</dbReference>
<organism evidence="11 12">
    <name type="scientific">Alkalisalibacterium limincola</name>
    <dbReference type="NCBI Taxonomy" id="2699169"/>
    <lineage>
        <taxon>Bacteria</taxon>
        <taxon>Pseudomonadati</taxon>
        <taxon>Pseudomonadota</taxon>
        <taxon>Gammaproteobacteria</taxon>
        <taxon>Lysobacterales</taxon>
        <taxon>Lysobacteraceae</taxon>
        <taxon>Alkalisalibacterium</taxon>
    </lineage>
</organism>
<feature type="domain" description="Mechanosensitive ion channel MscS C-terminal" evidence="9">
    <location>
        <begin position="179"/>
        <end position="261"/>
    </location>
</feature>
<dbReference type="Pfam" id="PF00924">
    <property type="entry name" value="MS_channel_2nd"/>
    <property type="match status" value="1"/>
</dbReference>
<dbReference type="GO" id="GO:0005886">
    <property type="term" value="C:plasma membrane"/>
    <property type="evidence" value="ECO:0007669"/>
    <property type="project" value="UniProtKB-SubCell"/>
</dbReference>
<gene>
    <name evidence="11" type="ORF">FU658_06390</name>
</gene>
<protein>
    <recommendedName>
        <fullName evidence="7">Small-conductance mechanosensitive channel</fullName>
    </recommendedName>
</protein>
<comment type="function">
    <text evidence="7">Mechanosensitive channel that participates in the regulation of osmotic pressure changes within the cell, opening in response to stretch forces in the membrane lipid bilayer, without the need for other proteins. Contributes to normal resistance to hypoosmotic shock. Forms an ion channel of 1.0 nanosiemens conductance with a slight preference for anions.</text>
</comment>
<keyword evidence="3" id="KW-1003">Cell membrane</keyword>
<dbReference type="InterPro" id="IPR049278">
    <property type="entry name" value="MS_channel_C"/>
</dbReference>
<dbReference type="Gene3D" id="3.30.70.100">
    <property type="match status" value="1"/>
</dbReference>
<feature type="transmembrane region" description="Helical" evidence="7">
    <location>
        <begin position="20"/>
        <end position="41"/>
    </location>
</feature>
<dbReference type="Gene3D" id="1.10.287.1260">
    <property type="match status" value="1"/>
</dbReference>
<dbReference type="InterPro" id="IPR010920">
    <property type="entry name" value="LSM_dom_sf"/>
</dbReference>
<dbReference type="InterPro" id="IPR011066">
    <property type="entry name" value="MscS_channel_C_sf"/>
</dbReference>
<proteinExistence type="inferred from homology"/>
<dbReference type="Pfam" id="PF21088">
    <property type="entry name" value="MS_channel_1st"/>
    <property type="match status" value="1"/>
</dbReference>
<dbReference type="SUPFAM" id="SSF82861">
    <property type="entry name" value="Mechanosensitive channel protein MscS (YggB), transmembrane region"/>
    <property type="match status" value="1"/>
</dbReference>
<dbReference type="SUPFAM" id="SSF82689">
    <property type="entry name" value="Mechanosensitive channel protein MscS (YggB), C-terminal domain"/>
    <property type="match status" value="1"/>
</dbReference>
<dbReference type="GO" id="GO:0008381">
    <property type="term" value="F:mechanosensitive monoatomic ion channel activity"/>
    <property type="evidence" value="ECO:0007669"/>
    <property type="project" value="InterPro"/>
</dbReference>
<evidence type="ECO:0000313" key="12">
    <source>
        <dbReference type="Proteomes" id="UP000321248"/>
    </source>
</evidence>
<evidence type="ECO:0000259" key="9">
    <source>
        <dbReference type="Pfam" id="PF21082"/>
    </source>
</evidence>
<comment type="subcellular location">
    <subcellularLocation>
        <location evidence="7">Cell inner membrane</location>
        <topology evidence="7">Multi-pass membrane protein</topology>
    </subcellularLocation>
    <subcellularLocation>
        <location evidence="1">Cell membrane</location>
        <topology evidence="1">Multi-pass membrane protein</topology>
    </subcellularLocation>
</comment>
<keyword evidence="7" id="KW-0407">Ion channel</keyword>
<keyword evidence="7" id="KW-0406">Ion transport</keyword>
<dbReference type="Proteomes" id="UP000321248">
    <property type="component" value="Unassembled WGS sequence"/>
</dbReference>
<feature type="domain" description="Mechanosensitive ion channel MscS" evidence="8">
    <location>
        <begin position="107"/>
        <end position="172"/>
    </location>
</feature>
<evidence type="ECO:0000256" key="4">
    <source>
        <dbReference type="ARBA" id="ARBA00022692"/>
    </source>
</evidence>
<comment type="caution">
    <text evidence="7">Lacks conserved residue(s) required for the propagation of feature annotation.</text>
</comment>
<keyword evidence="5 7" id="KW-1133">Transmembrane helix</keyword>
<dbReference type="InterPro" id="IPR006685">
    <property type="entry name" value="MscS_channel_2nd"/>
</dbReference>
<dbReference type="InterPro" id="IPR049142">
    <property type="entry name" value="MS_channel_1st"/>
</dbReference>
<dbReference type="PANTHER" id="PTHR30221">
    <property type="entry name" value="SMALL-CONDUCTANCE MECHANOSENSITIVE CHANNEL"/>
    <property type="match status" value="1"/>
</dbReference>
<name>A0A5C8KYZ9_9GAMM</name>
<dbReference type="InterPro" id="IPR023408">
    <property type="entry name" value="MscS_beta-dom_sf"/>
</dbReference>
<evidence type="ECO:0000259" key="10">
    <source>
        <dbReference type="Pfam" id="PF21088"/>
    </source>
</evidence>
<dbReference type="Gene3D" id="2.30.30.60">
    <property type="match status" value="1"/>
</dbReference>
<evidence type="ECO:0000256" key="3">
    <source>
        <dbReference type="ARBA" id="ARBA00022475"/>
    </source>
</evidence>